<protein>
    <recommendedName>
        <fullName evidence="2">Zn(2)-C6 fungal-type domain-containing protein</fullName>
    </recommendedName>
</protein>
<dbReference type="Gene3D" id="4.10.240.10">
    <property type="entry name" value="Zn(2)-C6 fungal-type DNA-binding domain"/>
    <property type="match status" value="1"/>
</dbReference>
<comment type="caution">
    <text evidence="3">The sequence shown here is derived from an EMBL/GenBank/DDBJ whole genome shotgun (WGS) entry which is preliminary data.</text>
</comment>
<dbReference type="Proteomes" id="UP001218188">
    <property type="component" value="Unassembled WGS sequence"/>
</dbReference>
<proteinExistence type="predicted"/>
<feature type="region of interest" description="Disordered" evidence="1">
    <location>
        <begin position="103"/>
        <end position="122"/>
    </location>
</feature>
<dbReference type="InterPro" id="IPR036864">
    <property type="entry name" value="Zn2-C6_fun-type_DNA-bd_sf"/>
</dbReference>
<gene>
    <name evidence="3" type="ORF">C8F04DRAFT_1234766</name>
</gene>
<evidence type="ECO:0000313" key="4">
    <source>
        <dbReference type="Proteomes" id="UP001218188"/>
    </source>
</evidence>
<feature type="compositionally biased region" description="Pro residues" evidence="1">
    <location>
        <begin position="110"/>
        <end position="120"/>
    </location>
</feature>
<dbReference type="Pfam" id="PF00172">
    <property type="entry name" value="Zn_clus"/>
    <property type="match status" value="1"/>
</dbReference>
<sequence length="249" mass="27730">MSTSIPAESSRSRPARTRRSIMACARCRQRKVRCVAAEQPPKSPCTRCIKRHLTCEYVAVVPKSDDASGLPSEASSSADVSSPTPDLPIQTWAAGPRPTFLCSQQRDRAPPLPYTHAPPPNRRRFINSTRHLMQGRYPAVSNFSLAYKEHLDWHGPQMSPTHASSGNPSIQMPYLQSPYVVPPPDAYSLQAAHCARQYLTNLNRVESPSAHDALRDPTAYADYLEPPFFEETFVLRHGLLASPNTQWVP</sequence>
<accession>A0AAD6SXJ7</accession>
<name>A0AAD6SXJ7_9AGAR</name>
<evidence type="ECO:0000313" key="3">
    <source>
        <dbReference type="EMBL" id="KAJ7033597.1"/>
    </source>
</evidence>
<feature type="compositionally biased region" description="Low complexity" evidence="1">
    <location>
        <begin position="72"/>
        <end position="82"/>
    </location>
</feature>
<keyword evidence="4" id="KW-1185">Reference proteome</keyword>
<dbReference type="AlphaFoldDB" id="A0AAD6SXJ7"/>
<dbReference type="CDD" id="cd00067">
    <property type="entry name" value="GAL4"/>
    <property type="match status" value="1"/>
</dbReference>
<dbReference type="SUPFAM" id="SSF57701">
    <property type="entry name" value="Zn2/Cys6 DNA-binding domain"/>
    <property type="match status" value="1"/>
</dbReference>
<dbReference type="InterPro" id="IPR001138">
    <property type="entry name" value="Zn2Cys6_DnaBD"/>
</dbReference>
<evidence type="ECO:0000256" key="1">
    <source>
        <dbReference type="SAM" id="MobiDB-lite"/>
    </source>
</evidence>
<organism evidence="3 4">
    <name type="scientific">Mycena alexandri</name>
    <dbReference type="NCBI Taxonomy" id="1745969"/>
    <lineage>
        <taxon>Eukaryota</taxon>
        <taxon>Fungi</taxon>
        <taxon>Dikarya</taxon>
        <taxon>Basidiomycota</taxon>
        <taxon>Agaricomycotina</taxon>
        <taxon>Agaricomycetes</taxon>
        <taxon>Agaricomycetidae</taxon>
        <taxon>Agaricales</taxon>
        <taxon>Marasmiineae</taxon>
        <taxon>Mycenaceae</taxon>
        <taxon>Mycena</taxon>
    </lineage>
</organism>
<evidence type="ECO:0000259" key="2">
    <source>
        <dbReference type="PROSITE" id="PS50048"/>
    </source>
</evidence>
<feature type="domain" description="Zn(2)-C6 fungal-type" evidence="2">
    <location>
        <begin position="23"/>
        <end position="57"/>
    </location>
</feature>
<dbReference type="SMART" id="SM00066">
    <property type="entry name" value="GAL4"/>
    <property type="match status" value="1"/>
</dbReference>
<dbReference type="GO" id="GO:0000981">
    <property type="term" value="F:DNA-binding transcription factor activity, RNA polymerase II-specific"/>
    <property type="evidence" value="ECO:0007669"/>
    <property type="project" value="InterPro"/>
</dbReference>
<reference evidence="3" key="1">
    <citation type="submission" date="2023-03" db="EMBL/GenBank/DDBJ databases">
        <title>Massive genome expansion in bonnet fungi (Mycena s.s.) driven by repeated elements and novel gene families across ecological guilds.</title>
        <authorList>
            <consortium name="Lawrence Berkeley National Laboratory"/>
            <person name="Harder C.B."/>
            <person name="Miyauchi S."/>
            <person name="Viragh M."/>
            <person name="Kuo A."/>
            <person name="Thoen E."/>
            <person name="Andreopoulos B."/>
            <person name="Lu D."/>
            <person name="Skrede I."/>
            <person name="Drula E."/>
            <person name="Henrissat B."/>
            <person name="Morin E."/>
            <person name="Kohler A."/>
            <person name="Barry K."/>
            <person name="LaButti K."/>
            <person name="Morin E."/>
            <person name="Salamov A."/>
            <person name="Lipzen A."/>
            <person name="Mereny Z."/>
            <person name="Hegedus B."/>
            <person name="Baldrian P."/>
            <person name="Stursova M."/>
            <person name="Weitz H."/>
            <person name="Taylor A."/>
            <person name="Grigoriev I.V."/>
            <person name="Nagy L.G."/>
            <person name="Martin F."/>
            <person name="Kauserud H."/>
        </authorList>
    </citation>
    <scope>NUCLEOTIDE SEQUENCE</scope>
    <source>
        <strain evidence="3">CBHHK200</strain>
    </source>
</reference>
<dbReference type="GO" id="GO:0008270">
    <property type="term" value="F:zinc ion binding"/>
    <property type="evidence" value="ECO:0007669"/>
    <property type="project" value="InterPro"/>
</dbReference>
<dbReference type="PROSITE" id="PS50048">
    <property type="entry name" value="ZN2_CY6_FUNGAL_2"/>
    <property type="match status" value="1"/>
</dbReference>
<dbReference type="PROSITE" id="PS00463">
    <property type="entry name" value="ZN2_CY6_FUNGAL_1"/>
    <property type="match status" value="1"/>
</dbReference>
<dbReference type="EMBL" id="JARJCM010000064">
    <property type="protein sequence ID" value="KAJ7033597.1"/>
    <property type="molecule type" value="Genomic_DNA"/>
</dbReference>
<feature type="region of interest" description="Disordered" evidence="1">
    <location>
        <begin position="64"/>
        <end position="90"/>
    </location>
</feature>